<evidence type="ECO:0000256" key="4">
    <source>
        <dbReference type="ARBA" id="ARBA00022619"/>
    </source>
</evidence>
<sequence length="390" mass="44048">MGLVSKLLTQLPWIIQLPVYSICFYNLMAETVADFTTSTVTSVEAPKPQETKKIAETPVRWADLEDDAPEEPSMLEEDLERLQLPLMLMIEQQQLLAGLDPVAVLYEVVDDDGSMARLPKLRQIAEWKNLKIVSIADLIRYRRKRDKLTDLAGVAWIPTMWGPFTAYCYKSILDGIEHIVMVKGEIGDGQDILVRVNTECLTGDIFGSTRCDCGNQLGLAMKQIEAAGRGVLVYLRGHEGRGIGLGHKLHAYNLQDAGHDTVEEKKELGLPIDSTAFRPQGNCVQLTLWEVSVFSIQVERREASALSIQVERREASALPIQIERNEASALSIQIERNEASTLPIQVNGRKHRHFRFKSNGGKHRHFRFKSNGGKHRHFRFKSNGMKHQHF</sequence>
<dbReference type="GO" id="GO:0046872">
    <property type="term" value="F:metal ion binding"/>
    <property type="evidence" value="ECO:0007669"/>
    <property type="project" value="UniProtKB-KW"/>
</dbReference>
<evidence type="ECO:0000256" key="5">
    <source>
        <dbReference type="ARBA" id="ARBA00022723"/>
    </source>
</evidence>
<dbReference type="InterPro" id="IPR017945">
    <property type="entry name" value="DHBP_synth_RibB-like_a/b_dom"/>
</dbReference>
<dbReference type="GO" id="GO:0008686">
    <property type="term" value="F:3,4-dihydroxy-2-butanone-4-phosphate synthase activity"/>
    <property type="evidence" value="ECO:0007669"/>
    <property type="project" value="InterPro"/>
</dbReference>
<dbReference type="SUPFAM" id="SSF55821">
    <property type="entry name" value="YrdC/RibB"/>
    <property type="match status" value="1"/>
</dbReference>
<dbReference type="Pfam" id="PF00926">
    <property type="entry name" value="DHBP_synthase"/>
    <property type="match status" value="1"/>
</dbReference>
<dbReference type="Gene3D" id="3.90.870.10">
    <property type="entry name" value="DHBP synthase"/>
    <property type="match status" value="1"/>
</dbReference>
<evidence type="ECO:0000256" key="3">
    <source>
        <dbReference type="ARBA" id="ARBA00008976"/>
    </source>
</evidence>
<reference evidence="7" key="1">
    <citation type="submission" date="2019-09" db="EMBL/GenBank/DDBJ databases">
        <title>Draft genome information of white flower Hibiscus syriacus.</title>
        <authorList>
            <person name="Kim Y.-M."/>
        </authorList>
    </citation>
    <scope>NUCLEOTIDE SEQUENCE [LARGE SCALE GENOMIC DNA]</scope>
    <source>
        <strain evidence="7">YM2019G1</strain>
    </source>
</reference>
<comment type="similarity">
    <text evidence="2">In the N-terminal section; belongs to the DHBP synthase family.</text>
</comment>
<dbReference type="PANTHER" id="PTHR21327:SF48">
    <property type="entry name" value="BIFUNCTIONAL RIBOFLAVIN BIOSYNTHESIS PROTEIN RIBA 1, CHLOROPLASTIC"/>
    <property type="match status" value="1"/>
</dbReference>
<dbReference type="InterPro" id="IPR036144">
    <property type="entry name" value="RibA-like_sf"/>
</dbReference>
<comment type="similarity">
    <text evidence="3">In the C-terminal section; belongs to the GTP cyclohydrolase II family.</text>
</comment>
<dbReference type="InterPro" id="IPR000422">
    <property type="entry name" value="DHBP_synthase_RibB"/>
</dbReference>
<evidence type="ECO:0000259" key="6">
    <source>
        <dbReference type="Pfam" id="PF00925"/>
    </source>
</evidence>
<evidence type="ECO:0000256" key="1">
    <source>
        <dbReference type="ARBA" id="ARBA00005104"/>
    </source>
</evidence>
<proteinExistence type="inferred from homology"/>
<evidence type="ECO:0000313" key="7">
    <source>
        <dbReference type="EMBL" id="KAE8678240.1"/>
    </source>
</evidence>
<keyword evidence="5" id="KW-0479">Metal-binding</keyword>
<comment type="pathway">
    <text evidence="1">Cofactor biosynthesis; riboflavin biosynthesis.</text>
</comment>
<protein>
    <submittedName>
        <fullName evidence="7">GTP cyclohydrolase II isoform 2</fullName>
    </submittedName>
</protein>
<organism evidence="7 8">
    <name type="scientific">Hibiscus syriacus</name>
    <name type="common">Rose of Sharon</name>
    <dbReference type="NCBI Taxonomy" id="106335"/>
    <lineage>
        <taxon>Eukaryota</taxon>
        <taxon>Viridiplantae</taxon>
        <taxon>Streptophyta</taxon>
        <taxon>Embryophyta</taxon>
        <taxon>Tracheophyta</taxon>
        <taxon>Spermatophyta</taxon>
        <taxon>Magnoliopsida</taxon>
        <taxon>eudicotyledons</taxon>
        <taxon>Gunneridae</taxon>
        <taxon>Pentapetalae</taxon>
        <taxon>rosids</taxon>
        <taxon>malvids</taxon>
        <taxon>Malvales</taxon>
        <taxon>Malvaceae</taxon>
        <taxon>Malvoideae</taxon>
        <taxon>Hibiscus</taxon>
    </lineage>
</organism>
<dbReference type="UniPathway" id="UPA00275"/>
<dbReference type="AlphaFoldDB" id="A0A6A2Y3F4"/>
<dbReference type="Pfam" id="PF00925">
    <property type="entry name" value="GTP_cyclohydro2"/>
    <property type="match status" value="1"/>
</dbReference>
<dbReference type="EMBL" id="VEPZ02001337">
    <property type="protein sequence ID" value="KAE8678240.1"/>
    <property type="molecule type" value="Genomic_DNA"/>
</dbReference>
<accession>A0A6A2Y3F4</accession>
<keyword evidence="4" id="KW-0686">Riboflavin biosynthesis</keyword>
<feature type="domain" description="GTP cyclohydrolase II" evidence="6">
    <location>
        <begin position="157"/>
        <end position="275"/>
    </location>
</feature>
<keyword evidence="8" id="KW-1185">Reference proteome</keyword>
<dbReference type="PANTHER" id="PTHR21327">
    <property type="entry name" value="GTP CYCLOHYDROLASE II-RELATED"/>
    <property type="match status" value="1"/>
</dbReference>
<dbReference type="InterPro" id="IPR032677">
    <property type="entry name" value="GTP_cyclohydro_II"/>
</dbReference>
<dbReference type="GO" id="GO:0016787">
    <property type="term" value="F:hydrolase activity"/>
    <property type="evidence" value="ECO:0007669"/>
    <property type="project" value="UniProtKB-KW"/>
</dbReference>
<dbReference type="Gene3D" id="3.40.50.10990">
    <property type="entry name" value="GTP cyclohydrolase II"/>
    <property type="match status" value="1"/>
</dbReference>
<comment type="caution">
    <text evidence="7">The sequence shown here is derived from an EMBL/GenBank/DDBJ whole genome shotgun (WGS) entry which is preliminary data.</text>
</comment>
<evidence type="ECO:0000256" key="2">
    <source>
        <dbReference type="ARBA" id="ARBA00005520"/>
    </source>
</evidence>
<name>A0A6A2Y3F4_HIBSY</name>
<dbReference type="SUPFAM" id="SSF142695">
    <property type="entry name" value="RibA-like"/>
    <property type="match status" value="1"/>
</dbReference>
<dbReference type="Proteomes" id="UP000436088">
    <property type="component" value="Unassembled WGS sequence"/>
</dbReference>
<dbReference type="GO" id="GO:0009507">
    <property type="term" value="C:chloroplast"/>
    <property type="evidence" value="ECO:0007669"/>
    <property type="project" value="TreeGrafter"/>
</dbReference>
<gene>
    <name evidence="7" type="ORF">F3Y22_tig00111427pilonHSYRG00109</name>
</gene>
<dbReference type="GO" id="GO:0009231">
    <property type="term" value="P:riboflavin biosynthetic process"/>
    <property type="evidence" value="ECO:0007669"/>
    <property type="project" value="UniProtKB-UniPathway"/>
</dbReference>
<evidence type="ECO:0000313" key="8">
    <source>
        <dbReference type="Proteomes" id="UP000436088"/>
    </source>
</evidence>